<keyword evidence="4" id="KW-0443">Lipid metabolism</keyword>
<evidence type="ECO:0000256" key="5">
    <source>
        <dbReference type="ARBA" id="ARBA00033098"/>
    </source>
</evidence>
<dbReference type="Pfam" id="PF21708">
    <property type="entry name" value="Glyco_hydro_59_C"/>
    <property type="match status" value="1"/>
</dbReference>
<dbReference type="Proteomes" id="UP000285777">
    <property type="component" value="Unassembled WGS sequence"/>
</dbReference>
<dbReference type="GO" id="GO:0006683">
    <property type="term" value="P:galactosylceramide catabolic process"/>
    <property type="evidence" value="ECO:0007669"/>
    <property type="project" value="InterPro"/>
</dbReference>
<dbReference type="InterPro" id="IPR049161">
    <property type="entry name" value="GH59_cat"/>
</dbReference>
<sequence length="701" mass="78270">MKLSYIIALGWLFMLIPFEVMPQQQVQTVQINGTTKGKTFEGIGAVNGGGATSVLLKDYPEKQRAEILDMVYKPLFGASLSALLVEIPGDGNSTQGSMPSHSHYRGDYNYQRGYIWWVLQEAKKRNSLLTLDGTAWSVPGWVGKGKFWSQDAADYYVAWLRGLREVYGLELDAIGCRNEKGVSYEFAKILRRTLDEGGFSNVRLHAFDNWGKGKLDFLQDMKSDSALAAAIDIISAHTFNEIAVTSKQKVIINELGKPLWNSEDHVYKKGFDCLISIVGCFNRNYIESGVTKIINWYDIAGVYPLEPYSEDPAMLLAREPWSGHYSVREALWGYAHYGQFTQVGWQYVDEGCVNLNGGGTMVTMKNPITGDYSIIIETKGATAIQNLKVKVAEGLSKGKLCLWYSTEQKQFEQLSDIIPIGGCFTIELEPNTVYSLSTTSGQQKGAFVDIPVSKPFPLPYEEDFEQYQNPVEWGYLPHYTADVIGAFELVKAPRRTGICLRQVVGEHTQSWAPEWHYYTILGDSAWSDYEISADVFLNPQDEVAVMGRICHVGTGYGIIAKGYYLKLNDKGQCSLIITQGKKDKRKKVGDAEQQALIASMNDNSEGGERILAMAQVEGIAACQWHTLKLRFEGNKLTGFVDGQQVVTANSMLYPRGMAGLMAPMQEQRICTPYFDNVRIMPVGPRQATSTLSSLDIRPLYQ</sequence>
<evidence type="ECO:0000256" key="4">
    <source>
        <dbReference type="ARBA" id="ARBA00022963"/>
    </source>
</evidence>
<dbReference type="AlphaFoldDB" id="A0A415BX11"/>
<dbReference type="InterPro" id="IPR017853">
    <property type="entry name" value="GH"/>
</dbReference>
<dbReference type="EC" id="3.2.1.46" evidence="2"/>
<evidence type="ECO:0000313" key="9">
    <source>
        <dbReference type="Proteomes" id="UP000285777"/>
    </source>
</evidence>
<evidence type="ECO:0000256" key="1">
    <source>
        <dbReference type="ARBA" id="ARBA00005637"/>
    </source>
</evidence>
<dbReference type="Gene3D" id="3.20.20.80">
    <property type="entry name" value="Glycosidases"/>
    <property type="match status" value="1"/>
</dbReference>
<comment type="similarity">
    <text evidence="1">Belongs to the glycosyl hydrolase 59 family.</text>
</comment>
<accession>A0A415BX11</accession>
<dbReference type="GO" id="GO:0004336">
    <property type="term" value="F:galactosylceramidase activity"/>
    <property type="evidence" value="ECO:0007669"/>
    <property type="project" value="UniProtKB-EC"/>
</dbReference>
<protein>
    <recommendedName>
        <fullName evidence="2">galactosylceramidase</fullName>
        <ecNumber evidence="2">3.2.1.46</ecNumber>
    </recommendedName>
    <alternativeName>
        <fullName evidence="5">Galactosylceramidase</fullName>
    </alternativeName>
</protein>
<dbReference type="Gene3D" id="2.60.120.560">
    <property type="entry name" value="Exo-inulinase, domain 1"/>
    <property type="match status" value="1"/>
</dbReference>
<keyword evidence="3" id="KW-0746">Sphingolipid metabolism</keyword>
<dbReference type="InterPro" id="IPR049162">
    <property type="entry name" value="GH59_C"/>
</dbReference>
<dbReference type="InterPro" id="IPR013785">
    <property type="entry name" value="Aldolase_TIM"/>
</dbReference>
<dbReference type="Pfam" id="PF02057">
    <property type="entry name" value="Glyco_hydro_59"/>
    <property type="match status" value="1"/>
</dbReference>
<dbReference type="EMBL" id="QRLF01000001">
    <property type="protein sequence ID" value="RHI97508.1"/>
    <property type="molecule type" value="Genomic_DNA"/>
</dbReference>
<evidence type="ECO:0000313" key="8">
    <source>
        <dbReference type="EMBL" id="RHI97508.1"/>
    </source>
</evidence>
<dbReference type="PRINTS" id="PR00850">
    <property type="entry name" value="GLHYDRLASE59"/>
</dbReference>
<proteinExistence type="inferred from homology"/>
<feature type="domain" description="Glycosyl hydrolase family 59 C-terminal lectin" evidence="7">
    <location>
        <begin position="483"/>
        <end position="574"/>
    </location>
</feature>
<evidence type="ECO:0000256" key="2">
    <source>
        <dbReference type="ARBA" id="ARBA00012657"/>
    </source>
</evidence>
<evidence type="ECO:0000256" key="3">
    <source>
        <dbReference type="ARBA" id="ARBA00022919"/>
    </source>
</evidence>
<dbReference type="PANTHER" id="PTHR15172:SF1">
    <property type="entry name" value="GALACTOCEREBROSIDASE"/>
    <property type="match status" value="1"/>
</dbReference>
<dbReference type="PANTHER" id="PTHR15172">
    <property type="entry name" value="GALACTOCEREBROSIDASE"/>
    <property type="match status" value="1"/>
</dbReference>
<reference evidence="8 9" key="1">
    <citation type="submission" date="2018-08" db="EMBL/GenBank/DDBJ databases">
        <title>A genome reference for cultivated species of the human gut microbiota.</title>
        <authorList>
            <person name="Zou Y."/>
            <person name="Xue W."/>
            <person name="Luo G."/>
        </authorList>
    </citation>
    <scope>NUCLEOTIDE SEQUENCE [LARGE SCALE GENOMIC DNA]</scope>
    <source>
        <strain evidence="8 9">AM13-21</strain>
    </source>
</reference>
<organism evidence="8 9">
    <name type="scientific">Phocaeicola vulgatus</name>
    <name type="common">Bacteroides vulgatus</name>
    <dbReference type="NCBI Taxonomy" id="821"/>
    <lineage>
        <taxon>Bacteria</taxon>
        <taxon>Pseudomonadati</taxon>
        <taxon>Bacteroidota</taxon>
        <taxon>Bacteroidia</taxon>
        <taxon>Bacteroidales</taxon>
        <taxon>Bacteroidaceae</taxon>
        <taxon>Phocaeicola</taxon>
    </lineage>
</organism>
<comment type="caution">
    <text evidence="8">The sequence shown here is derived from an EMBL/GenBank/DDBJ whole genome shotgun (WGS) entry which is preliminary data.</text>
</comment>
<dbReference type="RefSeq" id="WP_118289564.1">
    <property type="nucleotide sequence ID" value="NZ_QRLF01000001.1"/>
</dbReference>
<dbReference type="GO" id="GO:0005764">
    <property type="term" value="C:lysosome"/>
    <property type="evidence" value="ECO:0007669"/>
    <property type="project" value="TreeGrafter"/>
</dbReference>
<keyword evidence="4" id="KW-0442">Lipid degradation</keyword>
<feature type="domain" description="Glycosyl hydrolase family 59 catalytic" evidence="6">
    <location>
        <begin position="40"/>
        <end position="339"/>
    </location>
</feature>
<dbReference type="InterPro" id="IPR001286">
    <property type="entry name" value="Glyco_hydro_59"/>
</dbReference>
<evidence type="ECO:0000259" key="6">
    <source>
        <dbReference type="Pfam" id="PF02057"/>
    </source>
</evidence>
<dbReference type="GO" id="GO:0016020">
    <property type="term" value="C:membrane"/>
    <property type="evidence" value="ECO:0007669"/>
    <property type="project" value="GOC"/>
</dbReference>
<dbReference type="SUPFAM" id="SSF51445">
    <property type="entry name" value="(Trans)glycosidases"/>
    <property type="match status" value="1"/>
</dbReference>
<evidence type="ECO:0000259" key="7">
    <source>
        <dbReference type="Pfam" id="PF21708"/>
    </source>
</evidence>
<dbReference type="Gene3D" id="3.20.20.70">
    <property type="entry name" value="Aldolase class I"/>
    <property type="match status" value="1"/>
</dbReference>
<gene>
    <name evidence="8" type="ORF">DW150_00425</name>
</gene>
<name>A0A415BX11_PHOVU</name>